<keyword evidence="1 9" id="KW-0806">Transcription termination</keyword>
<dbReference type="AlphaFoldDB" id="A0A2M7BC14"/>
<protein>
    <recommendedName>
        <fullName evidence="9 10">Transcription termination factor Rho</fullName>
        <ecNumber evidence="9 10">3.6.4.-</ecNumber>
    </recommendedName>
    <alternativeName>
        <fullName evidence="9">ATP-dependent helicase Rho</fullName>
    </alternativeName>
</protein>
<dbReference type="PROSITE" id="PS51856">
    <property type="entry name" value="RHO_RNA_BD"/>
    <property type="match status" value="1"/>
</dbReference>
<proteinExistence type="inferred from homology"/>
<dbReference type="NCBIfam" id="NF006886">
    <property type="entry name" value="PRK09376.1"/>
    <property type="match status" value="1"/>
</dbReference>
<dbReference type="SMART" id="SM00382">
    <property type="entry name" value="AAA"/>
    <property type="match status" value="1"/>
</dbReference>
<dbReference type="EC" id="3.6.4.-" evidence="9 10"/>
<keyword evidence="2 9" id="KW-0547">Nucleotide-binding</keyword>
<evidence type="ECO:0000256" key="9">
    <source>
        <dbReference type="HAMAP-Rule" id="MF_01884"/>
    </source>
</evidence>
<feature type="binding site" evidence="9">
    <location>
        <begin position="196"/>
        <end position="201"/>
    </location>
    <ligand>
        <name>ATP</name>
        <dbReference type="ChEBI" id="CHEBI:30616"/>
    </ligand>
</feature>
<dbReference type="Pfam" id="PF07497">
    <property type="entry name" value="Rho_RNA_bind"/>
    <property type="match status" value="1"/>
</dbReference>
<evidence type="ECO:0000313" key="14">
    <source>
        <dbReference type="Proteomes" id="UP000229631"/>
    </source>
</evidence>
<evidence type="ECO:0000313" key="13">
    <source>
        <dbReference type="EMBL" id="PIV00637.1"/>
    </source>
</evidence>
<keyword evidence="3 9" id="KW-0378">Hydrolase</keyword>
<dbReference type="InterPro" id="IPR004665">
    <property type="entry name" value="Term_rho"/>
</dbReference>
<keyword evidence="4 9" id="KW-0347">Helicase</keyword>
<evidence type="ECO:0000256" key="6">
    <source>
        <dbReference type="ARBA" id="ARBA00022884"/>
    </source>
</evidence>
<dbReference type="Gene3D" id="3.40.50.300">
    <property type="entry name" value="P-loop containing nucleotide triphosphate hydrolases"/>
    <property type="match status" value="1"/>
</dbReference>
<keyword evidence="7 9" id="KW-0805">Transcription regulation</keyword>
<keyword evidence="6 9" id="KW-0694">RNA-binding</keyword>
<accession>A0A2M7BC14</accession>
<evidence type="ECO:0000256" key="5">
    <source>
        <dbReference type="ARBA" id="ARBA00022840"/>
    </source>
</evidence>
<evidence type="ECO:0000259" key="12">
    <source>
        <dbReference type="PROSITE" id="PS51856"/>
    </source>
</evidence>
<evidence type="ECO:0000256" key="3">
    <source>
        <dbReference type="ARBA" id="ARBA00022801"/>
    </source>
</evidence>
<evidence type="ECO:0000256" key="4">
    <source>
        <dbReference type="ARBA" id="ARBA00022806"/>
    </source>
</evidence>
<comment type="caution">
    <text evidence="13">The sequence shown here is derived from an EMBL/GenBank/DDBJ whole genome shotgun (WGS) entry which is preliminary data.</text>
</comment>
<dbReference type="HAMAP" id="MF_01884">
    <property type="entry name" value="Rho"/>
    <property type="match status" value="1"/>
</dbReference>
<dbReference type="PANTHER" id="PTHR46425">
    <property type="entry name" value="TRANSCRIPTION TERMINATION FACTOR RHO"/>
    <property type="match status" value="1"/>
</dbReference>
<evidence type="ECO:0000256" key="10">
    <source>
        <dbReference type="NCBIfam" id="TIGR00767"/>
    </source>
</evidence>
<evidence type="ECO:0000256" key="7">
    <source>
        <dbReference type="ARBA" id="ARBA00023015"/>
    </source>
</evidence>
<reference evidence="14" key="1">
    <citation type="submission" date="2017-09" db="EMBL/GenBank/DDBJ databases">
        <title>Depth-based differentiation of microbial function through sediment-hosted aquifers and enrichment of novel symbionts in the deep terrestrial subsurface.</title>
        <authorList>
            <person name="Probst A.J."/>
            <person name="Ladd B."/>
            <person name="Jarett J.K."/>
            <person name="Geller-Mcgrath D.E."/>
            <person name="Sieber C.M.K."/>
            <person name="Emerson J.B."/>
            <person name="Anantharaman K."/>
            <person name="Thomas B.C."/>
            <person name="Malmstrom R."/>
            <person name="Stieglmeier M."/>
            <person name="Klingl A."/>
            <person name="Woyke T."/>
            <person name="Ryan C.M."/>
            <person name="Banfield J.F."/>
        </authorList>
    </citation>
    <scope>NUCLEOTIDE SEQUENCE [LARGE SCALE GENOMIC DNA]</scope>
</reference>
<dbReference type="InterPro" id="IPR012340">
    <property type="entry name" value="NA-bd_OB-fold"/>
</dbReference>
<dbReference type="NCBIfam" id="TIGR00767">
    <property type="entry name" value="rho"/>
    <property type="match status" value="1"/>
</dbReference>
<sequence length="452" mass="49855">MVKKVSPDSSPAASPAITVEDIIGGPTPVVSTLTAQAPVPVPTPTPTVQAPVSQTFAPRTGTNGFNGFVDDRVIPDAGLPTEKVTGVLDLTTAGHGYLRPEGMPSDHDIYISSSQIRRFQLRPGDVIGGQARRPKDNERYWGLLKVETVNDEPVEKLGNRPWFDELTPIFPNEHLILETEQDVLSTRLLDLVSPIGKGQRGLIVSPPKAGKTYLIKDIAAAVGKNYPKIHLMAVLIGERPEEVTDINMHVAKVTDKTGEVYSSNFDEAPEEQTHIAELALERAKRLVEQGRDVVIVLDSITRLARAYNLAMPTSGRTLSGGFDPAALFPAKHFLGAARNIDNGGSLTIIGTCLIDTGSRMDDLIYEEFKGTGNLELHLDRRLADRRVFPAFDIQRSGTRQEELLFDKKTYEKIVTFRRMIDILNQDERTEVITERLKRTKSNKDFLDSLTKG</sequence>
<comment type="caution">
    <text evidence="9">Lacks conserved residue(s) required for the propagation of feature annotation.</text>
</comment>
<dbReference type="InterPro" id="IPR027417">
    <property type="entry name" value="P-loop_NTPase"/>
</dbReference>
<dbReference type="GO" id="GO:0003723">
    <property type="term" value="F:RNA binding"/>
    <property type="evidence" value="ECO:0007669"/>
    <property type="project" value="UniProtKB-UniRule"/>
</dbReference>
<dbReference type="Pfam" id="PF00006">
    <property type="entry name" value="ATP-synt_ab"/>
    <property type="match status" value="1"/>
</dbReference>
<dbReference type="InterPro" id="IPR041703">
    <property type="entry name" value="Rho_factor_ATP-bd"/>
</dbReference>
<comment type="subunit">
    <text evidence="9">Homohexamer. The homohexamer assembles into an open ring structure.</text>
</comment>
<dbReference type="GO" id="GO:0008186">
    <property type="term" value="F:ATP-dependent activity, acting on RNA"/>
    <property type="evidence" value="ECO:0007669"/>
    <property type="project" value="UniProtKB-UniRule"/>
</dbReference>
<dbReference type="InterPro" id="IPR003593">
    <property type="entry name" value="AAA+_ATPase"/>
</dbReference>
<dbReference type="SUPFAM" id="SSF50249">
    <property type="entry name" value="Nucleic acid-binding proteins"/>
    <property type="match status" value="1"/>
</dbReference>
<dbReference type="CDD" id="cd01128">
    <property type="entry name" value="rho_factor_C"/>
    <property type="match status" value="1"/>
</dbReference>
<dbReference type="GO" id="GO:0005524">
    <property type="term" value="F:ATP binding"/>
    <property type="evidence" value="ECO:0007669"/>
    <property type="project" value="UniProtKB-UniRule"/>
</dbReference>
<name>A0A2M7BC14_9BACT</name>
<feature type="domain" description="Rho RNA-BD" evidence="12">
    <location>
        <begin position="81"/>
        <end position="153"/>
    </location>
</feature>
<gene>
    <name evidence="9" type="primary">rho</name>
    <name evidence="13" type="ORF">COS54_02585</name>
</gene>
<dbReference type="PANTHER" id="PTHR46425:SF1">
    <property type="entry name" value="TRANSCRIPTION TERMINATION FACTOR RHO"/>
    <property type="match status" value="1"/>
</dbReference>
<feature type="binding site" evidence="9">
    <location>
        <begin position="208"/>
        <end position="213"/>
    </location>
    <ligand>
        <name>ATP</name>
        <dbReference type="ChEBI" id="CHEBI:30616"/>
    </ligand>
</feature>
<dbReference type="InterPro" id="IPR000194">
    <property type="entry name" value="ATPase_F1/V1/A1_a/bsu_nucl-bd"/>
</dbReference>
<dbReference type="InterPro" id="IPR011113">
    <property type="entry name" value="Rho_RNA-bd"/>
</dbReference>
<dbReference type="SUPFAM" id="SSF52540">
    <property type="entry name" value="P-loop containing nucleoside triphosphate hydrolases"/>
    <property type="match status" value="1"/>
</dbReference>
<dbReference type="EMBL" id="PEVC01000047">
    <property type="protein sequence ID" value="PIV00637.1"/>
    <property type="molecule type" value="Genomic_DNA"/>
</dbReference>
<dbReference type="Proteomes" id="UP000229631">
    <property type="component" value="Unassembled WGS sequence"/>
</dbReference>
<feature type="binding site" evidence="9">
    <location>
        <position position="239"/>
    </location>
    <ligand>
        <name>ATP</name>
        <dbReference type="ChEBI" id="CHEBI:30616"/>
    </ligand>
</feature>
<comment type="function">
    <text evidence="9">Facilitates transcription termination by a mechanism that involves Rho binding to the nascent RNA, activation of Rho's RNA-dependent ATPase activity, and release of the mRNA from the DNA template.</text>
</comment>
<dbReference type="GO" id="GO:0006353">
    <property type="term" value="P:DNA-templated transcription termination"/>
    <property type="evidence" value="ECO:0007669"/>
    <property type="project" value="UniProtKB-UniRule"/>
</dbReference>
<dbReference type="Gene3D" id="2.40.50.140">
    <property type="entry name" value="Nucleic acid-binding proteins"/>
    <property type="match status" value="1"/>
</dbReference>
<dbReference type="InterPro" id="IPR011129">
    <property type="entry name" value="CSD"/>
</dbReference>
<evidence type="ECO:0000256" key="1">
    <source>
        <dbReference type="ARBA" id="ARBA00022472"/>
    </source>
</evidence>
<organism evidence="13 14">
    <name type="scientific">Candidatus Shapirobacteria bacterium CG03_land_8_20_14_0_80_39_12</name>
    <dbReference type="NCBI Taxonomy" id="1974879"/>
    <lineage>
        <taxon>Bacteria</taxon>
        <taxon>Candidatus Shapironibacteriota</taxon>
    </lineage>
</organism>
<evidence type="ECO:0000256" key="8">
    <source>
        <dbReference type="ARBA" id="ARBA00023163"/>
    </source>
</evidence>
<evidence type="ECO:0000256" key="2">
    <source>
        <dbReference type="ARBA" id="ARBA00022741"/>
    </source>
</evidence>
<dbReference type="GO" id="GO:0016787">
    <property type="term" value="F:hydrolase activity"/>
    <property type="evidence" value="ECO:0007669"/>
    <property type="project" value="UniProtKB-KW"/>
</dbReference>
<dbReference type="GO" id="GO:0004386">
    <property type="term" value="F:helicase activity"/>
    <property type="evidence" value="ECO:0007669"/>
    <property type="project" value="UniProtKB-UniRule"/>
</dbReference>
<dbReference type="SMART" id="SM00357">
    <property type="entry name" value="CSP"/>
    <property type="match status" value="1"/>
</dbReference>
<keyword evidence="5 9" id="KW-0067">ATP-binding</keyword>
<keyword evidence="8 9" id="KW-0804">Transcription</keyword>
<evidence type="ECO:0000256" key="11">
    <source>
        <dbReference type="PROSITE-ProRule" id="PRU01203"/>
    </source>
</evidence>
<comment type="similarity">
    <text evidence="9 11">Belongs to the Rho family.</text>
</comment>